<evidence type="ECO:0000256" key="1">
    <source>
        <dbReference type="SAM" id="MobiDB-lite"/>
    </source>
</evidence>
<feature type="region of interest" description="Disordered" evidence="1">
    <location>
        <begin position="58"/>
        <end position="86"/>
    </location>
</feature>
<comment type="caution">
    <text evidence="2">The sequence shown here is derived from an EMBL/GenBank/DDBJ whole genome shotgun (WGS) entry which is preliminary data.</text>
</comment>
<accession>A0A9D3V3X4</accession>
<name>A0A9D3V3X4_9ROSI</name>
<evidence type="ECO:0000313" key="2">
    <source>
        <dbReference type="EMBL" id="KAH1067648.1"/>
    </source>
</evidence>
<gene>
    <name evidence="2" type="ORF">J1N35_032635</name>
</gene>
<sequence length="86" mass="9769">MPFPHSPAIWRHIASYETLLPYPASRSSTLTGSVTVTVIYVDDRLISELQDIERYGSKASRGRRCKVVSRQQMDATKRSSSRNNLQ</sequence>
<dbReference type="Proteomes" id="UP000828251">
    <property type="component" value="Unassembled WGS sequence"/>
</dbReference>
<organism evidence="2 3">
    <name type="scientific">Gossypium stocksii</name>
    <dbReference type="NCBI Taxonomy" id="47602"/>
    <lineage>
        <taxon>Eukaryota</taxon>
        <taxon>Viridiplantae</taxon>
        <taxon>Streptophyta</taxon>
        <taxon>Embryophyta</taxon>
        <taxon>Tracheophyta</taxon>
        <taxon>Spermatophyta</taxon>
        <taxon>Magnoliopsida</taxon>
        <taxon>eudicotyledons</taxon>
        <taxon>Gunneridae</taxon>
        <taxon>Pentapetalae</taxon>
        <taxon>rosids</taxon>
        <taxon>malvids</taxon>
        <taxon>Malvales</taxon>
        <taxon>Malvaceae</taxon>
        <taxon>Malvoideae</taxon>
        <taxon>Gossypium</taxon>
    </lineage>
</organism>
<proteinExistence type="predicted"/>
<reference evidence="2 3" key="1">
    <citation type="journal article" date="2021" name="Plant Biotechnol. J.">
        <title>Multi-omics assisted identification of the key and species-specific regulatory components of drought-tolerant mechanisms in Gossypium stocksii.</title>
        <authorList>
            <person name="Yu D."/>
            <person name="Ke L."/>
            <person name="Zhang D."/>
            <person name="Wu Y."/>
            <person name="Sun Y."/>
            <person name="Mei J."/>
            <person name="Sun J."/>
            <person name="Sun Y."/>
        </authorList>
    </citation>
    <scope>NUCLEOTIDE SEQUENCE [LARGE SCALE GENOMIC DNA]</scope>
    <source>
        <strain evidence="3">cv. E1</strain>
        <tissue evidence="2">Leaf</tissue>
    </source>
</reference>
<evidence type="ECO:0000313" key="3">
    <source>
        <dbReference type="Proteomes" id="UP000828251"/>
    </source>
</evidence>
<protein>
    <submittedName>
        <fullName evidence="2">Uncharacterized protein</fullName>
    </submittedName>
</protein>
<dbReference type="EMBL" id="JAIQCV010000009">
    <property type="protein sequence ID" value="KAH1067648.1"/>
    <property type="molecule type" value="Genomic_DNA"/>
</dbReference>
<dbReference type="AlphaFoldDB" id="A0A9D3V3X4"/>
<keyword evidence="3" id="KW-1185">Reference proteome</keyword>